<dbReference type="Gene3D" id="3.30.70.270">
    <property type="match status" value="1"/>
</dbReference>
<evidence type="ECO:0000313" key="7">
    <source>
        <dbReference type="EMBL" id="SEF38626.1"/>
    </source>
</evidence>
<feature type="domain" description="GGDEF" evidence="6">
    <location>
        <begin position="233"/>
        <end position="363"/>
    </location>
</feature>
<feature type="domain" description="Response regulatory" evidence="5">
    <location>
        <begin position="371"/>
        <end position="486"/>
    </location>
</feature>
<gene>
    <name evidence="7" type="ORF">SAMN05660865_00037</name>
</gene>
<feature type="domain" description="Response regulatory" evidence="5">
    <location>
        <begin position="80"/>
        <end position="193"/>
    </location>
</feature>
<dbReference type="PANTHER" id="PTHR44591:SF3">
    <property type="entry name" value="RESPONSE REGULATORY DOMAIN-CONTAINING PROTEIN"/>
    <property type="match status" value="1"/>
</dbReference>
<accession>A0A1H5RJU5</accession>
<sequence>MKINEVLKEIDYLINHFESLDLQNLKERLNRFLKEFEDNNIFEAYFPLLNLLENFSKEKVLEVLKEIKILITKFFLKEDNFLLITENKEDFYDLIKVLTLEGFKVAIEGYSGDIIDYVYSKRPEALLIDNDSKNHGFFIMKIIDDEEIAKKMPVIVLGSSKDDKIKALSLGAIDYIQKPFDLDEVVLKLKNIYRLSNIYIKNNIYDIFTGVYSRFYGDLIVKKEFLKAKNDGIKLIYMLLDFDGMANINLKLGKSKGNDVLKESAALFRNIIPESDVIYRLNGDEFAILFFNKSIIEVLALAEKMQKELENLSKKYGISLSFSAGVAEFDNNMKSVEDLVKLADLSLKKAKAEGGRKIYTSKQVLKDAKKKILIVDDDKIILSILSKRYSNKGYMVFTASNAEEGVEVFKENTDIDLIISDFYMPGMTGDEFTKEVKSLNKKVKIIVLSAHKSEEHVKKALNAGADDYITKPFSPVELDIRIKKLIG</sequence>
<dbReference type="CDD" id="cd00156">
    <property type="entry name" value="REC"/>
    <property type="match status" value="1"/>
</dbReference>
<evidence type="ECO:0000313" key="8">
    <source>
        <dbReference type="Proteomes" id="UP000242850"/>
    </source>
</evidence>
<dbReference type="InterPro" id="IPR000160">
    <property type="entry name" value="GGDEF_dom"/>
</dbReference>
<protein>
    <recommendedName>
        <fullName evidence="1">Stage 0 sporulation protein A homolog</fullName>
    </recommendedName>
</protein>
<dbReference type="PROSITE" id="PS50110">
    <property type="entry name" value="RESPONSE_REGULATORY"/>
    <property type="match status" value="2"/>
</dbReference>
<dbReference type="Pfam" id="PF00072">
    <property type="entry name" value="Response_reg"/>
    <property type="match status" value="2"/>
</dbReference>
<dbReference type="EMBL" id="FNUK01000001">
    <property type="protein sequence ID" value="SEF38626.1"/>
    <property type="molecule type" value="Genomic_DNA"/>
</dbReference>
<dbReference type="PROSITE" id="PS50887">
    <property type="entry name" value="GGDEF"/>
    <property type="match status" value="1"/>
</dbReference>
<dbReference type="SMART" id="SM00448">
    <property type="entry name" value="REC"/>
    <property type="match status" value="2"/>
</dbReference>
<keyword evidence="2 4" id="KW-0597">Phosphoprotein</keyword>
<evidence type="ECO:0000256" key="1">
    <source>
        <dbReference type="ARBA" id="ARBA00018672"/>
    </source>
</evidence>
<dbReference type="Pfam" id="PF00990">
    <property type="entry name" value="GGDEF"/>
    <property type="match status" value="1"/>
</dbReference>
<feature type="modified residue" description="4-aspartylphosphate" evidence="4">
    <location>
        <position position="129"/>
    </location>
</feature>
<dbReference type="InterPro" id="IPR050595">
    <property type="entry name" value="Bact_response_regulator"/>
</dbReference>
<reference evidence="8" key="1">
    <citation type="submission" date="2016-10" db="EMBL/GenBank/DDBJ databases">
        <authorList>
            <person name="Varghese N."/>
            <person name="Submissions S."/>
        </authorList>
    </citation>
    <scope>NUCLEOTIDE SEQUENCE [LARGE SCALE GENOMIC DNA]</scope>
    <source>
        <strain evidence="8">DSM 5463</strain>
    </source>
</reference>
<evidence type="ECO:0000256" key="4">
    <source>
        <dbReference type="PROSITE-ProRule" id="PRU00169"/>
    </source>
</evidence>
<dbReference type="InterPro" id="IPR001789">
    <property type="entry name" value="Sig_transdc_resp-reg_receiver"/>
</dbReference>
<organism evidence="7 8">
    <name type="scientific">Caloramator fervidus</name>
    <dbReference type="NCBI Taxonomy" id="29344"/>
    <lineage>
        <taxon>Bacteria</taxon>
        <taxon>Bacillati</taxon>
        <taxon>Bacillota</taxon>
        <taxon>Clostridia</taxon>
        <taxon>Eubacteriales</taxon>
        <taxon>Clostridiaceae</taxon>
        <taxon>Caloramator</taxon>
    </lineage>
</organism>
<dbReference type="OrthoDB" id="9784397at2"/>
<dbReference type="SMART" id="SM00267">
    <property type="entry name" value="GGDEF"/>
    <property type="match status" value="1"/>
</dbReference>
<dbReference type="SUPFAM" id="SSF52172">
    <property type="entry name" value="CheY-like"/>
    <property type="match status" value="2"/>
</dbReference>
<dbReference type="InterPro" id="IPR011006">
    <property type="entry name" value="CheY-like_superfamily"/>
</dbReference>
<evidence type="ECO:0000256" key="3">
    <source>
        <dbReference type="ARBA" id="ARBA00024867"/>
    </source>
</evidence>
<proteinExistence type="predicted"/>
<dbReference type="NCBIfam" id="TIGR00254">
    <property type="entry name" value="GGDEF"/>
    <property type="match status" value="1"/>
</dbReference>
<evidence type="ECO:0000256" key="2">
    <source>
        <dbReference type="ARBA" id="ARBA00022553"/>
    </source>
</evidence>
<dbReference type="Gene3D" id="3.40.50.2300">
    <property type="match status" value="2"/>
</dbReference>
<feature type="modified residue" description="4-aspartylphosphate" evidence="4">
    <location>
        <position position="421"/>
    </location>
</feature>
<dbReference type="AlphaFoldDB" id="A0A1H5RJU5"/>
<keyword evidence="8" id="KW-1185">Reference proteome</keyword>
<dbReference type="Proteomes" id="UP000242850">
    <property type="component" value="Unassembled WGS sequence"/>
</dbReference>
<dbReference type="RefSeq" id="WP_103895072.1">
    <property type="nucleotide sequence ID" value="NZ_FNUK01000001.1"/>
</dbReference>
<dbReference type="InterPro" id="IPR043128">
    <property type="entry name" value="Rev_trsase/Diguanyl_cyclase"/>
</dbReference>
<name>A0A1H5RJU5_9CLOT</name>
<dbReference type="InterPro" id="IPR029787">
    <property type="entry name" value="Nucleotide_cyclase"/>
</dbReference>
<dbReference type="CDD" id="cd01949">
    <property type="entry name" value="GGDEF"/>
    <property type="match status" value="1"/>
</dbReference>
<comment type="function">
    <text evidence="3">May play the central regulatory role in sporulation. It may be an element of the effector pathway responsible for the activation of sporulation genes in response to nutritional stress. Spo0A may act in concert with spo0H (a sigma factor) to control the expression of some genes that are critical to the sporulation process.</text>
</comment>
<dbReference type="GO" id="GO:0000160">
    <property type="term" value="P:phosphorelay signal transduction system"/>
    <property type="evidence" value="ECO:0007669"/>
    <property type="project" value="InterPro"/>
</dbReference>
<evidence type="ECO:0000259" key="5">
    <source>
        <dbReference type="PROSITE" id="PS50110"/>
    </source>
</evidence>
<dbReference type="PANTHER" id="PTHR44591">
    <property type="entry name" value="STRESS RESPONSE REGULATOR PROTEIN 1"/>
    <property type="match status" value="1"/>
</dbReference>
<evidence type="ECO:0000259" key="6">
    <source>
        <dbReference type="PROSITE" id="PS50887"/>
    </source>
</evidence>
<dbReference type="SUPFAM" id="SSF55073">
    <property type="entry name" value="Nucleotide cyclase"/>
    <property type="match status" value="1"/>
</dbReference>